<sequence>MPRVKIDYVVSMSSEDPENPANNLLSWEINKKKWLCKTGETSCSVVLQLTKAVQIESITIGTYHTSMLEVLVGSSEKPNETFEVLVPSCVLCSPREARGAPVERVKSFTRDELTSVRQRRWDRLRLVCSQPYNRHCKYGISFVHIFEPESPTLSGHTALSISRTFRLEELGSEDEEFRPGELFHKHKQDQKTHNSTDAQIRQATSRALNNIGDSSTRLTKTPISKTSNRPSDQSSNYSTREKRSLMYTEDDEQPHQKIDRVIERHGREKQREDGKKKTDQEAKKKKTGSKREESKEDEKNKETKHTDNRTQDQTHTTLMNSTKRKHSQEAPSRAPARPLSSLLSDVVFSISGYVNPRRASVRAAALRMGAHYTPDVTADCTHLICAFPNTPKLRLVRGSVAVVKAEWVEDCLRSGTRLKETTYDTRGGAGGRHQDSERTGDGGGGGRGRCSNGDSAETEHDTDDEIEQVMRRQKRKRLSEEEEEGGEEDRDVMCDTDEEDGEQRREEIDARKGVCVQSLPTFLAGVTFSLCPELPVCERALLERYITAYGGVVLQGKRTKEARREIHEGKLRMMRMVTVWCRREEDRGKNSGTELGQVGRRAQHNILTEHSLPTPYARKKIDDKFITAWKLLLDDNILRRIEK</sequence>
<feature type="domain" description="BRCT" evidence="2">
    <location>
        <begin position="338"/>
        <end position="425"/>
    </location>
</feature>
<dbReference type="GO" id="GO:0006284">
    <property type="term" value="P:base-excision repair"/>
    <property type="evidence" value="ECO:0007669"/>
    <property type="project" value="TreeGrafter"/>
</dbReference>
<dbReference type="Pfam" id="PF00533">
    <property type="entry name" value="BRCT"/>
    <property type="match status" value="1"/>
</dbReference>
<dbReference type="eggNOG" id="KOG3226">
    <property type="taxonomic scope" value="Eukaryota"/>
</dbReference>
<dbReference type="Proteomes" id="UP000007151">
    <property type="component" value="Unassembled WGS sequence"/>
</dbReference>
<feature type="region of interest" description="Disordered" evidence="1">
    <location>
        <begin position="206"/>
        <end position="338"/>
    </location>
</feature>
<evidence type="ECO:0000256" key="1">
    <source>
        <dbReference type="SAM" id="MobiDB-lite"/>
    </source>
</evidence>
<dbReference type="GO" id="GO:0003684">
    <property type="term" value="F:damaged DNA binding"/>
    <property type="evidence" value="ECO:0007669"/>
    <property type="project" value="InterPro"/>
</dbReference>
<dbReference type="Gene3D" id="3.40.50.10190">
    <property type="entry name" value="BRCT domain"/>
    <property type="match status" value="2"/>
</dbReference>
<dbReference type="GO" id="GO:0000012">
    <property type="term" value="P:single strand break repair"/>
    <property type="evidence" value="ECO:0007669"/>
    <property type="project" value="InterPro"/>
</dbReference>
<evidence type="ECO:0000313" key="4">
    <source>
        <dbReference type="Proteomes" id="UP000007151"/>
    </source>
</evidence>
<accession>A0A212F2K3</accession>
<dbReference type="FunCoup" id="A0A212F2K3">
    <property type="interactions" value="1699"/>
</dbReference>
<dbReference type="SUPFAM" id="SSF49785">
    <property type="entry name" value="Galactose-binding domain-like"/>
    <property type="match status" value="1"/>
</dbReference>
<feature type="compositionally biased region" description="Basic and acidic residues" evidence="1">
    <location>
        <begin position="253"/>
        <end position="282"/>
    </location>
</feature>
<dbReference type="KEGG" id="dpl:KGM_213985"/>
<dbReference type="PANTHER" id="PTHR11370">
    <property type="entry name" value="DNA-REPAIR PROTEIN XRCC1"/>
    <property type="match status" value="1"/>
</dbReference>
<dbReference type="GO" id="GO:0005634">
    <property type="term" value="C:nucleus"/>
    <property type="evidence" value="ECO:0007669"/>
    <property type="project" value="InterPro"/>
</dbReference>
<comment type="caution">
    <text evidence="3">The sequence shown here is derived from an EMBL/GenBank/DDBJ whole genome shotgun (WGS) entry which is preliminary data.</text>
</comment>
<protein>
    <submittedName>
        <fullName evidence="3">DNA-repair protein XRCC1</fullName>
    </submittedName>
</protein>
<dbReference type="STRING" id="278856.A0A212F2K3"/>
<dbReference type="InterPro" id="IPR001357">
    <property type="entry name" value="BRCT_dom"/>
</dbReference>
<organism evidence="3 4">
    <name type="scientific">Danaus plexippus plexippus</name>
    <dbReference type="NCBI Taxonomy" id="278856"/>
    <lineage>
        <taxon>Eukaryota</taxon>
        <taxon>Metazoa</taxon>
        <taxon>Ecdysozoa</taxon>
        <taxon>Arthropoda</taxon>
        <taxon>Hexapoda</taxon>
        <taxon>Insecta</taxon>
        <taxon>Pterygota</taxon>
        <taxon>Neoptera</taxon>
        <taxon>Endopterygota</taxon>
        <taxon>Lepidoptera</taxon>
        <taxon>Glossata</taxon>
        <taxon>Ditrysia</taxon>
        <taxon>Papilionoidea</taxon>
        <taxon>Nymphalidae</taxon>
        <taxon>Danainae</taxon>
        <taxon>Danaini</taxon>
        <taxon>Danaina</taxon>
        <taxon>Danaus</taxon>
        <taxon>Danaus</taxon>
    </lineage>
</organism>
<dbReference type="Gene3D" id="2.60.120.260">
    <property type="entry name" value="Galactose-binding domain-like"/>
    <property type="match status" value="1"/>
</dbReference>
<dbReference type="InParanoid" id="A0A212F2K3"/>
<feature type="compositionally biased region" description="Acidic residues" evidence="1">
    <location>
        <begin position="480"/>
        <end position="501"/>
    </location>
</feature>
<dbReference type="InterPro" id="IPR002706">
    <property type="entry name" value="Xrcc1_N"/>
</dbReference>
<feature type="compositionally biased region" description="Basic and acidic residues" evidence="1">
    <location>
        <begin position="289"/>
        <end position="312"/>
    </location>
</feature>
<proteinExistence type="predicted"/>
<name>A0A212F2K3_DANPL</name>
<dbReference type="Pfam" id="PF01834">
    <property type="entry name" value="XRCC1_N"/>
    <property type="match status" value="1"/>
</dbReference>
<evidence type="ECO:0000259" key="2">
    <source>
        <dbReference type="PROSITE" id="PS50172"/>
    </source>
</evidence>
<dbReference type="PROSITE" id="PS50172">
    <property type="entry name" value="BRCT"/>
    <property type="match status" value="1"/>
</dbReference>
<dbReference type="SMART" id="SM00292">
    <property type="entry name" value="BRCT"/>
    <property type="match status" value="1"/>
</dbReference>
<feature type="region of interest" description="Disordered" evidence="1">
    <location>
        <begin position="421"/>
        <end position="507"/>
    </location>
</feature>
<evidence type="ECO:0000313" key="3">
    <source>
        <dbReference type="EMBL" id="OWR47959.1"/>
    </source>
</evidence>
<dbReference type="EMBL" id="AGBW02010729">
    <property type="protein sequence ID" value="OWR47959.1"/>
    <property type="molecule type" value="Genomic_DNA"/>
</dbReference>
<reference evidence="3 4" key="1">
    <citation type="journal article" date="2011" name="Cell">
        <title>The monarch butterfly genome yields insights into long-distance migration.</title>
        <authorList>
            <person name="Zhan S."/>
            <person name="Merlin C."/>
            <person name="Boore J.L."/>
            <person name="Reppert S.M."/>
        </authorList>
    </citation>
    <scope>NUCLEOTIDE SEQUENCE [LARGE SCALE GENOMIC DNA]</scope>
    <source>
        <strain evidence="3">F-2</strain>
    </source>
</reference>
<dbReference type="InterPro" id="IPR036420">
    <property type="entry name" value="BRCT_dom_sf"/>
</dbReference>
<dbReference type="InterPro" id="IPR008979">
    <property type="entry name" value="Galactose-bd-like_sf"/>
</dbReference>
<dbReference type="FunFam" id="2.60.120.260:FF:000025">
    <property type="entry name" value="DNA repair protein XRCC1 isoform X1"/>
    <property type="match status" value="1"/>
</dbReference>
<dbReference type="PANTHER" id="PTHR11370:SF5">
    <property type="entry name" value="DNA REPAIR PROTEIN XRCC1"/>
    <property type="match status" value="1"/>
</dbReference>
<gene>
    <name evidence="3" type="ORF">KGM_213985</name>
</gene>
<dbReference type="AlphaFoldDB" id="A0A212F2K3"/>
<feature type="compositionally biased region" description="Polar residues" evidence="1">
    <location>
        <begin position="206"/>
        <end position="238"/>
    </location>
</feature>
<dbReference type="SUPFAM" id="SSF52113">
    <property type="entry name" value="BRCT domain"/>
    <property type="match status" value="1"/>
</dbReference>
<keyword evidence="4" id="KW-1185">Reference proteome</keyword>